<evidence type="ECO:0000256" key="8">
    <source>
        <dbReference type="ARBA" id="ARBA00036378"/>
    </source>
</evidence>
<accession>F0ZEB6</accession>
<dbReference type="GO" id="GO:0005874">
    <property type="term" value="C:microtubule"/>
    <property type="evidence" value="ECO:0007669"/>
    <property type="project" value="UniProtKB-UniRule"/>
</dbReference>
<dbReference type="PANTHER" id="PTHR23074:SF86">
    <property type="entry name" value="SPASTIN"/>
    <property type="match status" value="1"/>
</dbReference>
<dbReference type="SUPFAM" id="SSF52540">
    <property type="entry name" value="P-loop containing nucleoside triphosphate hydrolases"/>
    <property type="match status" value="1"/>
</dbReference>
<keyword evidence="10" id="KW-0175">Coiled coil</keyword>
<dbReference type="GO" id="GO:0034214">
    <property type="term" value="P:protein hexamerization"/>
    <property type="evidence" value="ECO:0007669"/>
    <property type="project" value="UniProtKB-UniRule"/>
</dbReference>
<dbReference type="RefSeq" id="XP_003285763.1">
    <property type="nucleotide sequence ID" value="XM_003285715.1"/>
</dbReference>
<feature type="coiled-coil region" evidence="10">
    <location>
        <begin position="207"/>
        <end position="234"/>
    </location>
</feature>
<dbReference type="FunFam" id="1.20.58.80:FF:000041">
    <property type="entry name" value="ATPase, AAA family protein"/>
    <property type="match status" value="1"/>
</dbReference>
<evidence type="ECO:0000256" key="10">
    <source>
        <dbReference type="SAM" id="Coils"/>
    </source>
</evidence>
<sequence>MLGHLVQLFFEDKFEDEYSYNRYLPLEEEPYVDNQVKVSLFNFFFIFTFIFLIVDIIISCYQHKENIRQREIHLSSKLNKIINDFENQNHQKQSQISPSPSTSLSPSPSISSTISSPVNKRSISVPNLISQAKNELLLKESKEQIEKAKKYDQSLDYQKSLELYIEGIGKLMSINSSFKDSKEFKNYIDFYLKRAEYIKQELSKNTNEKLIINFEKFQKEHQQQQQQVQQQQRKSGMFSLFSKPSATLSTTTNKSLGLSTTETTNRVPLTKSSSQTLISNPPSSTNVNRRSVNLSPKSNNTNNNVINLNNIPEIKGVDKAMISIIMNEILDRKNPVTWNDVVGLDKVKQSLMESVILPNLRPDVFTGLRAPPRGLLLFGPPGTGKSMIAKAVAYESKVTFFSISASSLTSKYVGDGEKLARALFAVATHFQPSIIFIDEIDSLLTERSSNESEASRRLKTEILLQFDGVRTSGSERVLVMGATNRPEDLDDAALRRLVKRIYVCLPEYETRLQIIQHLLKDQRHSLSDAQLGELANLTNGYSGFDLTSLCKDAAYEPIRRLGTDIKDLDLNKISLISFKDFRSSLKQIRPSVSAQSLKSYEKWNSKYGLI</sequence>
<dbReference type="GO" id="GO:0005819">
    <property type="term" value="C:spindle"/>
    <property type="evidence" value="ECO:0000318"/>
    <property type="project" value="GO_Central"/>
</dbReference>
<keyword evidence="3 9" id="KW-0547">Nucleotide-binding</keyword>
<dbReference type="GeneID" id="10499241"/>
<keyword evidence="7 9" id="KW-0413">Isomerase</keyword>
<keyword evidence="6 9" id="KW-0206">Cytoskeleton</keyword>
<dbReference type="KEGG" id="dpp:DICPUDRAFT_76684"/>
<comment type="subcellular location">
    <subcellularLocation>
        <location evidence="9">Membrane</location>
        <topology evidence="9">Peripheral membrane protein</topology>
    </subcellularLocation>
    <subcellularLocation>
        <location evidence="9">Cytoplasm</location>
        <location evidence="9">Cytoskeleton</location>
        <location evidence="9">Microtubule organizing center</location>
        <location evidence="9">Centrosome</location>
    </subcellularLocation>
    <subcellularLocation>
        <location evidence="9">Cytoplasm</location>
        <location evidence="9">Cytoskeleton</location>
    </subcellularLocation>
    <text evidence="9">Forms an intramembrane hairpin-like structure in the membrane.</text>
</comment>
<dbReference type="InterPro" id="IPR027417">
    <property type="entry name" value="P-loop_NTPase"/>
</dbReference>
<dbReference type="Pfam" id="PF17862">
    <property type="entry name" value="AAA_lid_3"/>
    <property type="match status" value="1"/>
</dbReference>
<keyword evidence="1 9" id="KW-0963">Cytoplasm</keyword>
<comment type="catalytic activity">
    <reaction evidence="8 9">
        <text>n ATP + n H2O + a microtubule = n ADP + n phosphate + (n+1) alpha/beta tubulin heterodimers.</text>
        <dbReference type="EC" id="5.6.1.1"/>
    </reaction>
</comment>
<dbReference type="Pfam" id="PF09336">
    <property type="entry name" value="Vps4_C"/>
    <property type="match status" value="1"/>
</dbReference>
<dbReference type="FunFam" id="3.40.50.300:FF:000093">
    <property type="entry name" value="Fidgetin-like 1"/>
    <property type="match status" value="1"/>
</dbReference>
<dbReference type="SUPFAM" id="SSF116846">
    <property type="entry name" value="MIT domain"/>
    <property type="match status" value="1"/>
</dbReference>
<dbReference type="InterPro" id="IPR003960">
    <property type="entry name" value="ATPase_AAA_CS"/>
</dbReference>
<comment type="subunit">
    <text evidence="9">Homohexamer. The homohexamer is stabilized by ATP-binding. The homohexamer may adopt a ring conformation through which microtubules pass prior to being severed. Interacts with microtubules.</text>
</comment>
<evidence type="ECO:0000256" key="4">
    <source>
        <dbReference type="ARBA" id="ARBA00022840"/>
    </source>
</evidence>
<evidence type="ECO:0000256" key="2">
    <source>
        <dbReference type="ARBA" id="ARBA00022701"/>
    </source>
</evidence>
<dbReference type="EC" id="5.6.1.1" evidence="9"/>
<dbReference type="Gene3D" id="1.20.58.80">
    <property type="entry name" value="Phosphotransferase system, lactose/cellobiose-type IIA subunit"/>
    <property type="match status" value="1"/>
</dbReference>
<dbReference type="PANTHER" id="PTHR23074">
    <property type="entry name" value="AAA DOMAIN-CONTAINING"/>
    <property type="match status" value="1"/>
</dbReference>
<dbReference type="GO" id="GO:0008568">
    <property type="term" value="F:microtubule severing ATPase activity"/>
    <property type="evidence" value="ECO:0000318"/>
    <property type="project" value="GO_Central"/>
</dbReference>
<dbReference type="GO" id="GO:0008017">
    <property type="term" value="F:microtubule binding"/>
    <property type="evidence" value="ECO:0007669"/>
    <property type="project" value="UniProtKB-UniRule"/>
</dbReference>
<evidence type="ECO:0000313" key="14">
    <source>
        <dbReference type="EMBL" id="EGC37742.1"/>
    </source>
</evidence>
<dbReference type="VEuPathDB" id="AmoebaDB:DICPUDRAFT_76684"/>
<comment type="caution">
    <text evidence="9">Lacks conserved residue(s) required for the propagation of feature annotation.</text>
</comment>
<dbReference type="Proteomes" id="UP000001064">
    <property type="component" value="Unassembled WGS sequence"/>
</dbReference>
<evidence type="ECO:0000256" key="11">
    <source>
        <dbReference type="SAM" id="MobiDB-lite"/>
    </source>
</evidence>
<dbReference type="OrthoDB" id="10251136at2759"/>
<dbReference type="InterPro" id="IPR003593">
    <property type="entry name" value="AAA+_ATPase"/>
</dbReference>
<dbReference type="InterPro" id="IPR015415">
    <property type="entry name" value="Spast_Vps4_C"/>
</dbReference>
<dbReference type="eggNOG" id="KOG0740">
    <property type="taxonomic scope" value="Eukaryota"/>
</dbReference>
<dbReference type="SMART" id="SM00382">
    <property type="entry name" value="AAA"/>
    <property type="match status" value="1"/>
</dbReference>
<keyword evidence="15" id="KW-1185">Reference proteome</keyword>
<name>F0ZEB6_DICPU</name>
<evidence type="ECO:0000313" key="15">
    <source>
        <dbReference type="Proteomes" id="UP000001064"/>
    </source>
</evidence>
<dbReference type="OMA" id="RLQIIQH"/>
<comment type="function">
    <text evidence="9">ATP-dependent microtubule severing protein. Microtubule severing may promote reorganization of cellular microtubule arrays and the release of microtubules from the microtubule organizing center following nucleation.</text>
</comment>
<reference evidence="15" key="1">
    <citation type="journal article" date="2011" name="Genome Biol.">
        <title>Comparative genomics of the social amoebae Dictyostelium discoideum and Dictyostelium purpureum.</title>
        <authorList>
            <consortium name="US DOE Joint Genome Institute (JGI-PGF)"/>
            <person name="Sucgang R."/>
            <person name="Kuo A."/>
            <person name="Tian X."/>
            <person name="Salerno W."/>
            <person name="Parikh A."/>
            <person name="Feasley C.L."/>
            <person name="Dalin E."/>
            <person name="Tu H."/>
            <person name="Huang E."/>
            <person name="Barry K."/>
            <person name="Lindquist E."/>
            <person name="Shapiro H."/>
            <person name="Bruce D."/>
            <person name="Schmutz J."/>
            <person name="Salamov A."/>
            <person name="Fey P."/>
            <person name="Gaudet P."/>
            <person name="Anjard C."/>
            <person name="Babu M.M."/>
            <person name="Basu S."/>
            <person name="Bushmanova Y."/>
            <person name="van der Wel H."/>
            <person name="Katoh-Kurasawa M."/>
            <person name="Dinh C."/>
            <person name="Coutinho P.M."/>
            <person name="Saito T."/>
            <person name="Elias M."/>
            <person name="Schaap P."/>
            <person name="Kay R.R."/>
            <person name="Henrissat B."/>
            <person name="Eichinger L."/>
            <person name="Rivero F."/>
            <person name="Putnam N.H."/>
            <person name="West C.M."/>
            <person name="Loomis W.F."/>
            <person name="Chisholm R.L."/>
            <person name="Shaulsky G."/>
            <person name="Strassmann J.E."/>
            <person name="Queller D.C."/>
            <person name="Kuspa A."/>
            <person name="Grigoriev I.V."/>
        </authorList>
    </citation>
    <scope>NUCLEOTIDE SEQUENCE [LARGE SCALE GENOMIC DNA]</scope>
    <source>
        <strain evidence="15">QSDP1</strain>
    </source>
</reference>
<dbReference type="FunFam" id="1.10.8.60:FF:000022">
    <property type="entry name" value="Fidgetin like 1"/>
    <property type="match status" value="1"/>
</dbReference>
<feature type="topological domain" description="Cytoplasmic" evidence="9">
    <location>
        <begin position="74"/>
        <end position="610"/>
    </location>
</feature>
<evidence type="ECO:0000256" key="1">
    <source>
        <dbReference type="ARBA" id="ARBA00022490"/>
    </source>
</evidence>
<dbReference type="GO" id="GO:0051013">
    <property type="term" value="P:microtubule severing"/>
    <property type="evidence" value="ECO:0000318"/>
    <property type="project" value="GO_Central"/>
</dbReference>
<evidence type="ECO:0000256" key="7">
    <source>
        <dbReference type="ARBA" id="ARBA00023235"/>
    </source>
</evidence>
<dbReference type="GO" id="GO:0005640">
    <property type="term" value="C:nuclear outer membrane"/>
    <property type="evidence" value="ECO:0007669"/>
    <property type="project" value="EnsemblProtists"/>
</dbReference>
<gene>
    <name evidence="14" type="ORF">DICPUDRAFT_76684</name>
</gene>
<evidence type="ECO:0000256" key="3">
    <source>
        <dbReference type="ARBA" id="ARBA00022741"/>
    </source>
</evidence>
<dbReference type="GO" id="GO:0097431">
    <property type="term" value="C:mitotic spindle pole"/>
    <property type="evidence" value="ECO:0007669"/>
    <property type="project" value="EnsemblProtists"/>
</dbReference>
<keyword evidence="2 9" id="KW-0493">Microtubule</keyword>
<dbReference type="Gene3D" id="1.10.8.60">
    <property type="match status" value="1"/>
</dbReference>
<evidence type="ECO:0000256" key="9">
    <source>
        <dbReference type="HAMAP-Rule" id="MF_03021"/>
    </source>
</evidence>
<protein>
    <recommendedName>
        <fullName evidence="9">Spastin</fullName>
        <ecNumber evidence="9">5.6.1.1</ecNumber>
    </recommendedName>
</protein>
<keyword evidence="12" id="KW-1133">Transmembrane helix</keyword>
<dbReference type="Pfam" id="PF00004">
    <property type="entry name" value="AAA"/>
    <property type="match status" value="1"/>
</dbReference>
<dbReference type="GO" id="GO:0051233">
    <property type="term" value="C:spindle midzone"/>
    <property type="evidence" value="ECO:0007669"/>
    <property type="project" value="EnsemblProtists"/>
</dbReference>
<keyword evidence="5 9" id="KW-0472">Membrane</keyword>
<feature type="domain" description="AAA+ ATPase" evidence="13">
    <location>
        <begin position="371"/>
        <end position="507"/>
    </location>
</feature>
<keyword evidence="12" id="KW-0812">Transmembrane</keyword>
<evidence type="ECO:0000259" key="13">
    <source>
        <dbReference type="SMART" id="SM00382"/>
    </source>
</evidence>
<organism evidence="14 15">
    <name type="scientific">Dictyostelium purpureum</name>
    <name type="common">Slime mold</name>
    <dbReference type="NCBI Taxonomy" id="5786"/>
    <lineage>
        <taxon>Eukaryota</taxon>
        <taxon>Amoebozoa</taxon>
        <taxon>Evosea</taxon>
        <taxon>Eumycetozoa</taxon>
        <taxon>Dictyostelia</taxon>
        <taxon>Dictyosteliales</taxon>
        <taxon>Dictyosteliaceae</taxon>
        <taxon>Dictyostelium</taxon>
    </lineage>
</organism>
<feature type="compositionally biased region" description="Low complexity" evidence="11">
    <location>
        <begin position="93"/>
        <end position="117"/>
    </location>
</feature>
<dbReference type="InterPro" id="IPR003959">
    <property type="entry name" value="ATPase_AAA_core"/>
</dbReference>
<feature type="transmembrane region" description="Helical" evidence="12">
    <location>
        <begin position="40"/>
        <end position="61"/>
    </location>
</feature>
<dbReference type="GO" id="GO:0005737">
    <property type="term" value="C:cytoplasm"/>
    <property type="evidence" value="ECO:0000318"/>
    <property type="project" value="GO_Central"/>
</dbReference>
<dbReference type="PROSITE" id="PS00674">
    <property type="entry name" value="AAA"/>
    <property type="match status" value="1"/>
</dbReference>
<evidence type="ECO:0000256" key="5">
    <source>
        <dbReference type="ARBA" id="ARBA00023136"/>
    </source>
</evidence>
<dbReference type="CDD" id="cd19524">
    <property type="entry name" value="RecA-like_spastin"/>
    <property type="match status" value="1"/>
</dbReference>
<dbReference type="Gene3D" id="3.40.50.300">
    <property type="entry name" value="P-loop containing nucleotide triphosphate hydrolases"/>
    <property type="match status" value="1"/>
</dbReference>
<keyword evidence="4 9" id="KW-0067">ATP-binding</keyword>
<dbReference type="InParanoid" id="F0ZEB6"/>
<evidence type="ECO:0000256" key="6">
    <source>
        <dbReference type="ARBA" id="ARBA00023212"/>
    </source>
</evidence>
<dbReference type="GO" id="GO:0031117">
    <property type="term" value="P:positive regulation of microtubule depolymerization"/>
    <property type="evidence" value="ECO:0007669"/>
    <property type="project" value="UniProtKB-UniRule"/>
</dbReference>
<dbReference type="GO" id="GO:0016887">
    <property type="term" value="F:ATP hydrolysis activity"/>
    <property type="evidence" value="ECO:0000318"/>
    <property type="project" value="GO_Central"/>
</dbReference>
<dbReference type="Pfam" id="PF04212">
    <property type="entry name" value="MIT"/>
    <property type="match status" value="1"/>
</dbReference>
<dbReference type="GO" id="GO:0005813">
    <property type="term" value="C:centrosome"/>
    <property type="evidence" value="ECO:0007669"/>
    <property type="project" value="UniProtKB-SubCell"/>
</dbReference>
<dbReference type="EMBL" id="GL870992">
    <property type="protein sequence ID" value="EGC37742.1"/>
    <property type="molecule type" value="Genomic_DNA"/>
</dbReference>
<evidence type="ECO:0000256" key="12">
    <source>
        <dbReference type="SAM" id="Phobius"/>
    </source>
</evidence>
<feature type="intramembrane region" description="Helical" evidence="9">
    <location>
        <begin position="49"/>
        <end position="69"/>
    </location>
</feature>
<dbReference type="InterPro" id="IPR007330">
    <property type="entry name" value="MIT_dom"/>
</dbReference>
<dbReference type="InterPro" id="IPR041569">
    <property type="entry name" value="AAA_lid_3"/>
</dbReference>
<feature type="topological domain" description="Cytoplasmic" evidence="9">
    <location>
        <begin position="1"/>
        <end position="48"/>
    </location>
</feature>
<dbReference type="InterPro" id="IPR036181">
    <property type="entry name" value="MIT_dom_sf"/>
</dbReference>
<dbReference type="AlphaFoldDB" id="F0ZEB6"/>
<feature type="compositionally biased region" description="Polar residues" evidence="11">
    <location>
        <begin position="249"/>
        <end position="291"/>
    </location>
</feature>
<dbReference type="FunCoup" id="F0ZEB6">
    <property type="interactions" value="2"/>
</dbReference>
<dbReference type="STRING" id="5786.F0ZEB6"/>
<dbReference type="InterPro" id="IPR050304">
    <property type="entry name" value="MT-severing_AAA_ATPase"/>
</dbReference>
<dbReference type="HAMAP" id="MF_03021">
    <property type="entry name" value="Spastin"/>
    <property type="match status" value="1"/>
</dbReference>
<dbReference type="InterPro" id="IPR017179">
    <property type="entry name" value="Spastin"/>
</dbReference>
<dbReference type="GO" id="GO:0006998">
    <property type="term" value="P:nuclear envelope organization"/>
    <property type="evidence" value="ECO:0007669"/>
    <property type="project" value="EnsemblProtists"/>
</dbReference>
<proteinExistence type="inferred from homology"/>
<feature type="region of interest" description="Disordered" evidence="11">
    <location>
        <begin position="249"/>
        <end position="298"/>
    </location>
</feature>
<feature type="region of interest" description="Disordered" evidence="11">
    <location>
        <begin position="89"/>
        <end position="118"/>
    </location>
</feature>
<dbReference type="GO" id="GO:0005524">
    <property type="term" value="F:ATP binding"/>
    <property type="evidence" value="ECO:0007669"/>
    <property type="project" value="UniProtKB-UniRule"/>
</dbReference>
<comment type="similarity">
    <text evidence="9">Belongs to the AAA ATPase family. Spastin subfamily.</text>
</comment>